<sequence length="62" mass="6907">MVISTSLVNMDEYPGIANIGDFICCTKGNGDGLVLNMENVKETNGNRYLKCYKNKTCLLSWL</sequence>
<organism evidence="1">
    <name type="scientific">Salmonella enteritidis</name>
    <dbReference type="NCBI Taxonomy" id="149539"/>
    <lineage>
        <taxon>Bacteria</taxon>
        <taxon>Pseudomonadati</taxon>
        <taxon>Pseudomonadota</taxon>
        <taxon>Gammaproteobacteria</taxon>
        <taxon>Enterobacterales</taxon>
        <taxon>Enterobacteriaceae</taxon>
        <taxon>Salmonella</taxon>
    </lineage>
</organism>
<reference evidence="1" key="1">
    <citation type="journal article" date="2018" name="Genome Biol.">
        <title>SKESA: strategic k-mer extension for scrupulous assemblies.</title>
        <authorList>
            <person name="Souvorov A."/>
            <person name="Agarwala R."/>
            <person name="Lipman D.J."/>
        </authorList>
    </citation>
    <scope>NUCLEOTIDE SEQUENCE</scope>
    <source>
        <strain evidence="1">ILBSalm5410222</strain>
    </source>
</reference>
<name>A0A6X7AAT2_SALEN</name>
<reference evidence="1" key="2">
    <citation type="submission" date="2019-02" db="EMBL/GenBank/DDBJ databases">
        <authorList>
            <consortium name="NCBI Pathogen Detection Project"/>
        </authorList>
    </citation>
    <scope>NUCLEOTIDE SEQUENCE</scope>
    <source>
        <strain evidence="1">ILBSalm5410222</strain>
    </source>
</reference>
<dbReference type="AlphaFoldDB" id="A0A6X7AAT2"/>
<gene>
    <name evidence="1" type="ORF">GI605_18575</name>
</gene>
<proteinExistence type="predicted"/>
<dbReference type="EMBL" id="DAAFQL010000017">
    <property type="protein sequence ID" value="HAB1125742.1"/>
    <property type="molecule type" value="Genomic_DNA"/>
</dbReference>
<evidence type="ECO:0000313" key="1">
    <source>
        <dbReference type="EMBL" id="HAB1125742.1"/>
    </source>
</evidence>
<protein>
    <submittedName>
        <fullName evidence="1">Uncharacterized protein</fullName>
    </submittedName>
</protein>
<comment type="caution">
    <text evidence="1">The sequence shown here is derived from an EMBL/GenBank/DDBJ whole genome shotgun (WGS) entry which is preliminary data.</text>
</comment>
<accession>A0A6X7AAT2</accession>